<protein>
    <recommendedName>
        <fullName evidence="6">Translational regulator CsrA</fullName>
    </recommendedName>
</protein>
<dbReference type="PANTHER" id="PTHR34984">
    <property type="entry name" value="CARBON STORAGE REGULATOR"/>
    <property type="match status" value="1"/>
</dbReference>
<dbReference type="EMBL" id="CP001810">
    <property type="protein sequence ID" value="ADL33228.1"/>
    <property type="molecule type" value="Genomic_DNA"/>
</dbReference>
<comment type="similarity">
    <text evidence="6">Belongs to the CsrA/RsmA family.</text>
</comment>
<comment type="subunit">
    <text evidence="6">Homodimer; the beta-strands of each monomer intercalate to form a hydrophobic core, while the alpha-helices form wings that extend away from the core.</text>
</comment>
<keyword evidence="4 6" id="KW-0810">Translation regulation</keyword>
<dbReference type="PANTHER" id="PTHR34984:SF1">
    <property type="entry name" value="CARBON STORAGE REGULATOR"/>
    <property type="match status" value="1"/>
</dbReference>
<dbReference type="NCBIfam" id="TIGR00202">
    <property type="entry name" value="csrA"/>
    <property type="match status" value="1"/>
</dbReference>
<dbReference type="KEGG" id="bpb:bpr_I0481"/>
<reference evidence="7 8" key="1">
    <citation type="journal article" date="2010" name="PLoS ONE">
        <title>The glycobiome of the rumen bacterium Butyrivibrio proteoclasticus B316(T) highlights adaptation to a polysaccharide-rich environment.</title>
        <authorList>
            <person name="Kelly W.J."/>
            <person name="Leahy S.C."/>
            <person name="Altermann E."/>
            <person name="Yeoman C.J."/>
            <person name="Dunne J.C."/>
            <person name="Kong Z."/>
            <person name="Pacheco D.M."/>
            <person name="Li D."/>
            <person name="Noel S.J."/>
            <person name="Moon C.D."/>
            <person name="Cookson A.L."/>
            <person name="Attwood G.T."/>
        </authorList>
    </citation>
    <scope>NUCLEOTIDE SEQUENCE [LARGE SCALE GENOMIC DNA]</scope>
    <source>
        <strain evidence="8">ATCC 51982 / DSM 14932 / B316</strain>
    </source>
</reference>
<organism evidence="7 8">
    <name type="scientific">Butyrivibrio proteoclasticus (strain ATCC 51982 / DSM 14932 / B316)</name>
    <name type="common">Clostridium proteoclasticum</name>
    <dbReference type="NCBI Taxonomy" id="515622"/>
    <lineage>
        <taxon>Bacteria</taxon>
        <taxon>Bacillati</taxon>
        <taxon>Bacillota</taxon>
        <taxon>Clostridia</taxon>
        <taxon>Lachnospirales</taxon>
        <taxon>Lachnospiraceae</taxon>
        <taxon>Butyrivibrio</taxon>
    </lineage>
</organism>
<dbReference type="GO" id="GO:0006109">
    <property type="term" value="P:regulation of carbohydrate metabolic process"/>
    <property type="evidence" value="ECO:0007669"/>
    <property type="project" value="InterPro"/>
</dbReference>
<dbReference type="HAMAP" id="MF_00167">
    <property type="entry name" value="CsrA"/>
    <property type="match status" value="1"/>
</dbReference>
<dbReference type="AlphaFoldDB" id="E0S027"/>
<dbReference type="InterPro" id="IPR036107">
    <property type="entry name" value="CsrA_sf"/>
</dbReference>
<keyword evidence="1 6" id="KW-0963">Cytoplasm</keyword>
<sequence>MLALSRKKNEAIVINNNIEITVLDIRGDQIKLGIAAPKEIPIYRKEVYIQIQNENKQATVDVSGIEELKKLL</sequence>
<dbReference type="GO" id="GO:1902208">
    <property type="term" value="P:regulation of bacterial-type flagellum assembly"/>
    <property type="evidence" value="ECO:0007669"/>
    <property type="project" value="UniProtKB-UniRule"/>
</dbReference>
<dbReference type="RefSeq" id="WP_013279885.1">
    <property type="nucleotide sequence ID" value="NC_014387.1"/>
</dbReference>
<keyword evidence="3 6" id="KW-1005">Bacterial flagellum biogenesis</keyword>
<dbReference type="GO" id="GO:0048027">
    <property type="term" value="F:mRNA 5'-UTR binding"/>
    <property type="evidence" value="ECO:0007669"/>
    <property type="project" value="UniProtKB-UniRule"/>
</dbReference>
<dbReference type="HOGENOM" id="CLU_164837_0_1_9"/>
<evidence type="ECO:0000313" key="8">
    <source>
        <dbReference type="Proteomes" id="UP000001299"/>
    </source>
</evidence>
<dbReference type="SUPFAM" id="SSF117130">
    <property type="entry name" value="CsrA-like"/>
    <property type="match status" value="1"/>
</dbReference>
<evidence type="ECO:0000256" key="6">
    <source>
        <dbReference type="HAMAP-Rule" id="MF_00167"/>
    </source>
</evidence>
<evidence type="ECO:0000256" key="1">
    <source>
        <dbReference type="ARBA" id="ARBA00022490"/>
    </source>
</evidence>
<evidence type="ECO:0000256" key="2">
    <source>
        <dbReference type="ARBA" id="ARBA00022491"/>
    </source>
</evidence>
<gene>
    <name evidence="6" type="primary">csrA</name>
    <name evidence="7" type="ordered locus">bpr_I0481</name>
</gene>
<comment type="function">
    <text evidence="6">A translational regulator that binds mRNA to regulate translation initiation and/or mRNA stability. Usually binds in the 5'-UTR at or near the Shine-Dalgarno sequence preventing ribosome-binding, thus repressing translation. Its main target seems to be the major flagellin gene, while its function is anatagonized by FliW.</text>
</comment>
<dbReference type="GO" id="GO:0005829">
    <property type="term" value="C:cytosol"/>
    <property type="evidence" value="ECO:0007669"/>
    <property type="project" value="TreeGrafter"/>
</dbReference>
<keyword evidence="8" id="KW-1185">Reference proteome</keyword>
<dbReference type="eggNOG" id="COG1551">
    <property type="taxonomic scope" value="Bacteria"/>
</dbReference>
<dbReference type="STRING" id="515622.bpr_I0481"/>
<accession>E0S027</accession>
<keyword evidence="5 6" id="KW-0694">RNA-binding</keyword>
<keyword evidence="2 6" id="KW-0678">Repressor</keyword>
<evidence type="ECO:0000256" key="5">
    <source>
        <dbReference type="ARBA" id="ARBA00022884"/>
    </source>
</evidence>
<dbReference type="GO" id="GO:0045947">
    <property type="term" value="P:negative regulation of translational initiation"/>
    <property type="evidence" value="ECO:0007669"/>
    <property type="project" value="UniProtKB-UniRule"/>
</dbReference>
<comment type="subcellular location">
    <subcellularLocation>
        <location evidence="6">Cytoplasm</location>
    </subcellularLocation>
</comment>
<evidence type="ECO:0000256" key="4">
    <source>
        <dbReference type="ARBA" id="ARBA00022845"/>
    </source>
</evidence>
<dbReference type="GO" id="GO:0006402">
    <property type="term" value="P:mRNA catabolic process"/>
    <property type="evidence" value="ECO:0007669"/>
    <property type="project" value="InterPro"/>
</dbReference>
<dbReference type="GO" id="GO:0044781">
    <property type="term" value="P:bacterial-type flagellum organization"/>
    <property type="evidence" value="ECO:0007669"/>
    <property type="project" value="UniProtKB-KW"/>
</dbReference>
<proteinExistence type="inferred from homology"/>
<dbReference type="InterPro" id="IPR003751">
    <property type="entry name" value="CsrA"/>
</dbReference>
<dbReference type="Proteomes" id="UP000001299">
    <property type="component" value="Chromosome 1"/>
</dbReference>
<evidence type="ECO:0000256" key="3">
    <source>
        <dbReference type="ARBA" id="ARBA00022795"/>
    </source>
</evidence>
<dbReference type="FunFam" id="2.60.40.4380:FF:000002">
    <property type="entry name" value="Translational regulator CsrA"/>
    <property type="match status" value="1"/>
</dbReference>
<dbReference type="Pfam" id="PF02599">
    <property type="entry name" value="CsrA"/>
    <property type="match status" value="1"/>
</dbReference>
<dbReference type="NCBIfam" id="NF002469">
    <property type="entry name" value="PRK01712.1"/>
    <property type="match status" value="1"/>
</dbReference>
<name>E0S027_BUTPB</name>
<dbReference type="Gene3D" id="2.60.40.4380">
    <property type="entry name" value="Translational regulator CsrA"/>
    <property type="match status" value="1"/>
</dbReference>
<evidence type="ECO:0000313" key="7">
    <source>
        <dbReference type="EMBL" id="ADL33228.1"/>
    </source>
</evidence>